<proteinExistence type="predicted"/>
<reference evidence="2 3" key="1">
    <citation type="submission" date="2013-07" db="EMBL/GenBank/DDBJ databases">
        <title>Comparative Genomic and Metabolomic Analysis of Twelve Strains of Pseudoalteromonas luteoviolacea.</title>
        <authorList>
            <person name="Vynne N.G."/>
            <person name="Mansson M."/>
            <person name="Gram L."/>
        </authorList>
    </citation>
    <scope>NUCLEOTIDE SEQUENCE [LARGE SCALE GENOMIC DNA]</scope>
    <source>
        <strain evidence="2 3">CPMOR-1</strain>
    </source>
</reference>
<name>A0A167JG56_9GAMM</name>
<dbReference type="InterPro" id="IPR014710">
    <property type="entry name" value="RmlC-like_jellyroll"/>
</dbReference>
<dbReference type="PANTHER" id="PTHR36440:SF1">
    <property type="entry name" value="PUTATIVE (AFU_ORTHOLOGUE AFUA_8G07350)-RELATED"/>
    <property type="match status" value="1"/>
</dbReference>
<dbReference type="PANTHER" id="PTHR36440">
    <property type="entry name" value="PUTATIVE (AFU_ORTHOLOGUE AFUA_8G07350)-RELATED"/>
    <property type="match status" value="1"/>
</dbReference>
<dbReference type="Gene3D" id="2.60.120.10">
    <property type="entry name" value="Jelly Rolls"/>
    <property type="match status" value="1"/>
</dbReference>
<dbReference type="EMBL" id="AUYC01000038">
    <property type="protein sequence ID" value="KZN61053.1"/>
    <property type="molecule type" value="Genomic_DNA"/>
</dbReference>
<dbReference type="SUPFAM" id="SSF51182">
    <property type="entry name" value="RmlC-like cupins"/>
    <property type="match status" value="1"/>
</dbReference>
<dbReference type="Pfam" id="PF07883">
    <property type="entry name" value="Cupin_2"/>
    <property type="match status" value="1"/>
</dbReference>
<comment type="caution">
    <text evidence="2">The sequence shown here is derived from an EMBL/GenBank/DDBJ whole genome shotgun (WGS) entry which is preliminary data.</text>
</comment>
<organism evidence="2 3">
    <name type="scientific">Pseudoalteromonas luteoviolacea CPMOR-1</name>
    <dbReference type="NCBI Taxonomy" id="1365248"/>
    <lineage>
        <taxon>Bacteria</taxon>
        <taxon>Pseudomonadati</taxon>
        <taxon>Pseudomonadota</taxon>
        <taxon>Gammaproteobacteria</taxon>
        <taxon>Alteromonadales</taxon>
        <taxon>Pseudoalteromonadaceae</taxon>
        <taxon>Pseudoalteromonas</taxon>
    </lineage>
</organism>
<dbReference type="InterPro" id="IPR053146">
    <property type="entry name" value="QDO-like"/>
</dbReference>
<dbReference type="InterPro" id="IPR011051">
    <property type="entry name" value="RmlC_Cupin_sf"/>
</dbReference>
<evidence type="ECO:0000313" key="3">
    <source>
        <dbReference type="Proteomes" id="UP000076486"/>
    </source>
</evidence>
<evidence type="ECO:0000259" key="1">
    <source>
        <dbReference type="Pfam" id="PF07883"/>
    </source>
</evidence>
<accession>A0A167JG56</accession>
<feature type="domain" description="Cupin type-2" evidence="1">
    <location>
        <begin position="45"/>
        <end position="111"/>
    </location>
</feature>
<dbReference type="PATRIC" id="fig|1365248.3.peg.3522"/>
<evidence type="ECO:0000313" key="2">
    <source>
        <dbReference type="EMBL" id="KZN61053.1"/>
    </source>
</evidence>
<dbReference type="InterPro" id="IPR013096">
    <property type="entry name" value="Cupin_2"/>
</dbReference>
<gene>
    <name evidence="2" type="ORF">N473_22185</name>
</gene>
<protein>
    <recommendedName>
        <fullName evidence="1">Cupin type-2 domain-containing protein</fullName>
    </recommendedName>
</protein>
<sequence length="162" mass="17862">MDKAENKILVNGPNSGCYVKSAGNLYREVINGEQTDGQFSLIESIIEPGQGGPFHTHANEQESFLVLNGTLTIFDGSDRYDATPGTFVFCPPGTLRGFRNETDERVKVLILYTPPGIEKMIQMEGEVLNSAEDFNFEATEQSLTCPRLNKAFGIVEDSRPLP</sequence>
<dbReference type="Proteomes" id="UP000076486">
    <property type="component" value="Unassembled WGS sequence"/>
</dbReference>
<dbReference type="AlphaFoldDB" id="A0A167JG56"/>